<dbReference type="PANTHER" id="PTHR13420">
    <property type="entry name" value="UPF0235 PROTEIN C15ORF40"/>
    <property type="match status" value="1"/>
</dbReference>
<organism evidence="3 4">
    <name type="scientific">Polaromonas vacuolata</name>
    <dbReference type="NCBI Taxonomy" id="37448"/>
    <lineage>
        <taxon>Bacteria</taxon>
        <taxon>Pseudomonadati</taxon>
        <taxon>Pseudomonadota</taxon>
        <taxon>Betaproteobacteria</taxon>
        <taxon>Burkholderiales</taxon>
        <taxon>Comamonadaceae</taxon>
        <taxon>Polaromonas</taxon>
    </lineage>
</organism>
<dbReference type="Pfam" id="PF02594">
    <property type="entry name" value="DUF167"/>
    <property type="match status" value="1"/>
</dbReference>
<gene>
    <name evidence="3" type="ORF">HC248_02792</name>
</gene>
<dbReference type="KEGG" id="pvac:HC248_02792"/>
<protein>
    <recommendedName>
        <fullName evidence="2">UPF0235 protein HC248_02792</fullName>
    </recommendedName>
</protein>
<dbReference type="NCBIfam" id="TIGR00251">
    <property type="entry name" value="DUF167 family protein"/>
    <property type="match status" value="1"/>
</dbReference>
<dbReference type="Proteomes" id="UP000502041">
    <property type="component" value="Chromosome"/>
</dbReference>
<evidence type="ECO:0000313" key="4">
    <source>
        <dbReference type="Proteomes" id="UP000502041"/>
    </source>
</evidence>
<evidence type="ECO:0000313" key="3">
    <source>
        <dbReference type="EMBL" id="QJC57463.1"/>
    </source>
</evidence>
<name>A0A6H2HCE3_9BURK</name>
<dbReference type="SMART" id="SM01152">
    <property type="entry name" value="DUF167"/>
    <property type="match status" value="1"/>
</dbReference>
<dbReference type="HAMAP" id="MF_00634">
    <property type="entry name" value="UPF0235"/>
    <property type="match status" value="1"/>
</dbReference>
<dbReference type="RefSeq" id="WP_238342636.1">
    <property type="nucleotide sequence ID" value="NZ_CP051461.1"/>
</dbReference>
<keyword evidence="4" id="KW-1185">Reference proteome</keyword>
<proteinExistence type="inferred from homology"/>
<evidence type="ECO:0000256" key="1">
    <source>
        <dbReference type="ARBA" id="ARBA00010364"/>
    </source>
</evidence>
<dbReference type="PANTHER" id="PTHR13420:SF7">
    <property type="entry name" value="UPF0235 PROTEIN C15ORF40"/>
    <property type="match status" value="1"/>
</dbReference>
<evidence type="ECO:0000256" key="2">
    <source>
        <dbReference type="HAMAP-Rule" id="MF_00634"/>
    </source>
</evidence>
<sequence>MTQQLGFFYNSSLIFYPLKQGTSISKPPSAAFLHTDKNGNTRIDIHVMPNASKTTVYGLSGEAGKIALKLRLNAPPVDGKANAALIKWMANTLGVSQRSLELVRGETSRHKQLAMLAETAERADWSKLMAMLEAC</sequence>
<dbReference type="AlphaFoldDB" id="A0A6H2HCE3"/>
<dbReference type="GO" id="GO:0005737">
    <property type="term" value="C:cytoplasm"/>
    <property type="evidence" value="ECO:0007669"/>
    <property type="project" value="TreeGrafter"/>
</dbReference>
<reference evidence="3 4" key="1">
    <citation type="submission" date="2020-04" db="EMBL/GenBank/DDBJ databases">
        <title>Complete genome of a Psychrophilic, Marine, Gas Vacuolate Bacterium Polaromonas vacuolata KCTC 22033T.</title>
        <authorList>
            <person name="Hwang K."/>
            <person name="Kim K.M."/>
        </authorList>
    </citation>
    <scope>NUCLEOTIDE SEQUENCE [LARGE SCALE GENOMIC DNA]</scope>
    <source>
        <strain evidence="3 4">KCTC 22033</strain>
    </source>
</reference>
<dbReference type="InterPro" id="IPR003746">
    <property type="entry name" value="DUF167"/>
</dbReference>
<accession>A0A6H2HCE3</accession>
<dbReference type="EMBL" id="CP051461">
    <property type="protein sequence ID" value="QJC57463.1"/>
    <property type="molecule type" value="Genomic_DNA"/>
</dbReference>
<comment type="similarity">
    <text evidence="1 2">Belongs to the UPF0235 family.</text>
</comment>
<dbReference type="SUPFAM" id="SSF69786">
    <property type="entry name" value="YggU-like"/>
    <property type="match status" value="1"/>
</dbReference>
<dbReference type="InterPro" id="IPR036591">
    <property type="entry name" value="YggU-like_sf"/>
</dbReference>
<dbReference type="Gene3D" id="3.30.1200.10">
    <property type="entry name" value="YggU-like"/>
    <property type="match status" value="1"/>
</dbReference>